<reference evidence="2" key="1">
    <citation type="submission" date="2021-01" db="EMBL/GenBank/DDBJ databases">
        <authorList>
            <person name="Corre E."/>
            <person name="Pelletier E."/>
            <person name="Niang G."/>
            <person name="Scheremetjew M."/>
            <person name="Finn R."/>
            <person name="Kale V."/>
            <person name="Holt S."/>
            <person name="Cochrane G."/>
            <person name="Meng A."/>
            <person name="Brown T."/>
            <person name="Cohen L."/>
        </authorList>
    </citation>
    <scope>NUCLEOTIDE SEQUENCE</scope>
    <source>
        <strain evidence="2">308</strain>
    </source>
</reference>
<name>A0A7S1BQA9_9STRA</name>
<gene>
    <name evidence="2" type="ORF">CHYS00102_LOCUS21823</name>
</gene>
<organism evidence="2">
    <name type="scientific">Corethron hystrix</name>
    <dbReference type="NCBI Taxonomy" id="216773"/>
    <lineage>
        <taxon>Eukaryota</taxon>
        <taxon>Sar</taxon>
        <taxon>Stramenopiles</taxon>
        <taxon>Ochrophyta</taxon>
        <taxon>Bacillariophyta</taxon>
        <taxon>Coscinodiscophyceae</taxon>
        <taxon>Corethrophycidae</taxon>
        <taxon>Corethrales</taxon>
        <taxon>Corethraceae</taxon>
        <taxon>Corethron</taxon>
    </lineage>
</organism>
<dbReference type="EMBL" id="HBFR01030017">
    <property type="protein sequence ID" value="CAD8894609.1"/>
    <property type="molecule type" value="Transcribed_RNA"/>
</dbReference>
<feature type="transmembrane region" description="Helical" evidence="1">
    <location>
        <begin position="150"/>
        <end position="171"/>
    </location>
</feature>
<evidence type="ECO:0000313" key="2">
    <source>
        <dbReference type="EMBL" id="CAD8894609.1"/>
    </source>
</evidence>
<keyword evidence="1" id="KW-0812">Transmembrane</keyword>
<protein>
    <submittedName>
        <fullName evidence="2">Uncharacterized protein</fullName>
    </submittedName>
</protein>
<keyword evidence="1" id="KW-1133">Transmembrane helix</keyword>
<evidence type="ECO:0000256" key="1">
    <source>
        <dbReference type="SAM" id="Phobius"/>
    </source>
</evidence>
<proteinExistence type="predicted"/>
<feature type="transmembrane region" description="Helical" evidence="1">
    <location>
        <begin position="118"/>
        <end position="144"/>
    </location>
</feature>
<keyword evidence="1" id="KW-0472">Membrane</keyword>
<dbReference type="AlphaFoldDB" id="A0A7S1BQA9"/>
<accession>A0A7S1BQA9</accession>
<sequence>MCNYNGQNKGLKGDAVMTCLIGNSSLINIGLENEKCSLHKQASNSTCQILSSMPSGRSRSYWVPIPANHPLKIVWDTLTILLSISVGVYTTHASMRDLCFPHLLNNSCVVGRDSLPLFFGYFSGSTVVTLMDLWCVADIVLNFLTVNENSYLMTWFFVDVISMLSWEVIYVQPIFNAIRRERILSKAVGFTRKFPLFKRRWSQLVRLSFLAKAVGSGPTRLIRFAPKYFVFAGKMKVVIGFRMLRYVRLVKRLLKNLKTAGENDRQSLVLALRASEEERMELQRMLLNMDSSVATNKLCHDKRFPLRNKDVVTANLWYK</sequence>